<keyword evidence="3" id="KW-1185">Reference proteome</keyword>
<feature type="region of interest" description="Disordered" evidence="1">
    <location>
        <begin position="20"/>
        <end position="57"/>
    </location>
</feature>
<dbReference type="KEGG" id="agv:OJF2_60790"/>
<sequence>MPAAGARPGGVGPAYQIPQAARHAARIPSPGRNGAPAAIPVSAQASDATDGATTPAMPVPASWTAALAVSAAQAALGGFEGTPGRPRIAIIAPRRAGSRRAMASRSRLRARWRRTWTVPYGQPRTRAASSWV</sequence>
<evidence type="ECO:0000313" key="3">
    <source>
        <dbReference type="Proteomes" id="UP000324233"/>
    </source>
</evidence>
<evidence type="ECO:0000256" key="1">
    <source>
        <dbReference type="SAM" id="MobiDB-lite"/>
    </source>
</evidence>
<organism evidence="2 3">
    <name type="scientific">Aquisphaera giovannonii</name>
    <dbReference type="NCBI Taxonomy" id="406548"/>
    <lineage>
        <taxon>Bacteria</taxon>
        <taxon>Pseudomonadati</taxon>
        <taxon>Planctomycetota</taxon>
        <taxon>Planctomycetia</taxon>
        <taxon>Isosphaerales</taxon>
        <taxon>Isosphaeraceae</taxon>
        <taxon>Aquisphaera</taxon>
    </lineage>
</organism>
<name>A0A5B9WA36_9BACT</name>
<evidence type="ECO:0000313" key="2">
    <source>
        <dbReference type="EMBL" id="QEH37488.1"/>
    </source>
</evidence>
<accession>A0A5B9WA36</accession>
<dbReference type="Proteomes" id="UP000324233">
    <property type="component" value="Chromosome"/>
</dbReference>
<dbReference type="EMBL" id="CP042997">
    <property type="protein sequence ID" value="QEH37488.1"/>
    <property type="molecule type" value="Genomic_DNA"/>
</dbReference>
<gene>
    <name evidence="2" type="ORF">OJF2_60790</name>
</gene>
<reference evidence="2 3" key="1">
    <citation type="submission" date="2019-08" db="EMBL/GenBank/DDBJ databases">
        <title>Deep-cultivation of Planctomycetes and their phenomic and genomic characterization uncovers novel biology.</title>
        <authorList>
            <person name="Wiegand S."/>
            <person name="Jogler M."/>
            <person name="Boedeker C."/>
            <person name="Pinto D."/>
            <person name="Vollmers J."/>
            <person name="Rivas-Marin E."/>
            <person name="Kohn T."/>
            <person name="Peeters S.H."/>
            <person name="Heuer A."/>
            <person name="Rast P."/>
            <person name="Oberbeckmann S."/>
            <person name="Bunk B."/>
            <person name="Jeske O."/>
            <person name="Meyerdierks A."/>
            <person name="Storesund J.E."/>
            <person name="Kallscheuer N."/>
            <person name="Luecker S."/>
            <person name="Lage O.M."/>
            <person name="Pohl T."/>
            <person name="Merkel B.J."/>
            <person name="Hornburger P."/>
            <person name="Mueller R.-W."/>
            <person name="Bruemmer F."/>
            <person name="Labrenz M."/>
            <person name="Spormann A.M."/>
            <person name="Op den Camp H."/>
            <person name="Overmann J."/>
            <person name="Amann R."/>
            <person name="Jetten M.S.M."/>
            <person name="Mascher T."/>
            <person name="Medema M.H."/>
            <person name="Devos D.P."/>
            <person name="Kaster A.-K."/>
            <person name="Ovreas L."/>
            <person name="Rohde M."/>
            <person name="Galperin M.Y."/>
            <person name="Jogler C."/>
        </authorList>
    </citation>
    <scope>NUCLEOTIDE SEQUENCE [LARGE SCALE GENOMIC DNA]</scope>
    <source>
        <strain evidence="2 3">OJF2</strain>
    </source>
</reference>
<dbReference type="AlphaFoldDB" id="A0A5B9WA36"/>
<protein>
    <submittedName>
        <fullName evidence="2">Uncharacterized protein</fullName>
    </submittedName>
</protein>
<proteinExistence type="predicted"/>